<dbReference type="Pfam" id="PF07707">
    <property type="entry name" value="BACK"/>
    <property type="match status" value="1"/>
</dbReference>
<protein>
    <recommendedName>
        <fullName evidence="2">BTB domain-containing protein</fullName>
    </recommendedName>
</protein>
<reference evidence="3 4" key="1">
    <citation type="submission" date="2019-12" db="EMBL/GenBank/DDBJ databases">
        <title>Chromosome-level assembly of the Caenorhabditis remanei genome.</title>
        <authorList>
            <person name="Teterina A.A."/>
            <person name="Willis J.H."/>
            <person name="Phillips P.C."/>
        </authorList>
    </citation>
    <scope>NUCLEOTIDE SEQUENCE [LARGE SCALE GENOMIC DNA]</scope>
    <source>
        <strain evidence="3 4">PX506</strain>
        <tissue evidence="3">Whole organism</tissue>
    </source>
</reference>
<dbReference type="CTD" id="78776533"/>
<dbReference type="GO" id="GO:0005737">
    <property type="term" value="C:cytoplasm"/>
    <property type="evidence" value="ECO:0007669"/>
    <property type="project" value="TreeGrafter"/>
</dbReference>
<dbReference type="Pfam" id="PF00651">
    <property type="entry name" value="BTB"/>
    <property type="match status" value="1"/>
</dbReference>
<dbReference type="SMART" id="SM00875">
    <property type="entry name" value="BACK"/>
    <property type="match status" value="1"/>
</dbReference>
<dbReference type="InterPro" id="IPR000210">
    <property type="entry name" value="BTB/POZ_dom"/>
</dbReference>
<gene>
    <name evidence="3" type="ORF">GCK72_017317</name>
</gene>
<dbReference type="RefSeq" id="XP_053580937.1">
    <property type="nucleotide sequence ID" value="XM_053732024.1"/>
</dbReference>
<proteinExistence type="predicted"/>
<organism evidence="3 4">
    <name type="scientific">Caenorhabditis remanei</name>
    <name type="common">Caenorhabditis vulgaris</name>
    <dbReference type="NCBI Taxonomy" id="31234"/>
    <lineage>
        <taxon>Eukaryota</taxon>
        <taxon>Metazoa</taxon>
        <taxon>Ecdysozoa</taxon>
        <taxon>Nematoda</taxon>
        <taxon>Chromadorea</taxon>
        <taxon>Rhabditida</taxon>
        <taxon>Rhabditina</taxon>
        <taxon>Rhabditomorpha</taxon>
        <taxon>Rhabditoidea</taxon>
        <taxon>Rhabditidae</taxon>
        <taxon>Peloderinae</taxon>
        <taxon>Caenorhabditis</taxon>
    </lineage>
</organism>
<feature type="domain" description="BTB" evidence="2">
    <location>
        <begin position="59"/>
        <end position="127"/>
    </location>
</feature>
<dbReference type="KEGG" id="crq:GCK72_017317"/>
<dbReference type="InterPro" id="IPR011333">
    <property type="entry name" value="SKP1/BTB/POZ_sf"/>
</dbReference>
<dbReference type="GeneID" id="78776533"/>
<dbReference type="FunFam" id="1.25.40.420:FF:000005">
    <property type="entry name" value="BTB/POZ domain-containing protein 9"/>
    <property type="match status" value="1"/>
</dbReference>
<dbReference type="GO" id="GO:0008344">
    <property type="term" value="P:adult locomotory behavior"/>
    <property type="evidence" value="ECO:0007669"/>
    <property type="project" value="TreeGrafter"/>
</dbReference>
<dbReference type="PROSITE" id="PS50097">
    <property type="entry name" value="BTB"/>
    <property type="match status" value="1"/>
</dbReference>
<dbReference type="PANTHER" id="PTHR46306">
    <property type="entry name" value="BTB/POZ DOMAIN-CONTAINING PROTEIN 9"/>
    <property type="match status" value="1"/>
</dbReference>
<dbReference type="AlphaFoldDB" id="A0A6A5G7E8"/>
<name>A0A6A5G7E8_CAERE</name>
<sequence>MSNHFEGPLFERPLDMDGPNNLAISNNFNAVIKNKRSKVDHVDELSESFAQIFLSSDHSDVTLVLDDGSEFPTHRLILAVRSSFFKALLYNGFQETHQTRVALKETNSKAFEAVLQYMYTSKIDFSGVELEILLEYLSLAHRYDLGQLMTAISEYFKEILKTDNLCSILNAAYFFQFEDLIEFCMHFSDNRADQLLDDPSFTKLTGDSLKELLSRDSFYARELKIFMAVRTWTEKNPTQKKASKELLELVRLPLISQNDLLSSVRPTGLVDAEALLDAIEKQTQKPQEIKYRGCKDPKPTSCPKAKASQDTAKRTASFGSRTPHGGSTPRRFMLVVLIPYPIRRADELITLMW</sequence>
<feature type="compositionally biased region" description="Basic and acidic residues" evidence="1">
    <location>
        <begin position="287"/>
        <end position="298"/>
    </location>
</feature>
<dbReference type="GO" id="GO:0050804">
    <property type="term" value="P:modulation of chemical synaptic transmission"/>
    <property type="evidence" value="ECO:0007669"/>
    <property type="project" value="TreeGrafter"/>
</dbReference>
<dbReference type="Gene3D" id="1.25.40.420">
    <property type="match status" value="1"/>
</dbReference>
<accession>A0A6A5G7E8</accession>
<dbReference type="Gene3D" id="3.30.710.10">
    <property type="entry name" value="Potassium Channel Kv1.1, Chain A"/>
    <property type="match status" value="1"/>
</dbReference>
<dbReference type="Proteomes" id="UP000483820">
    <property type="component" value="Chromosome V"/>
</dbReference>
<dbReference type="EMBL" id="WUAV01000005">
    <property type="protein sequence ID" value="KAF1750766.1"/>
    <property type="molecule type" value="Genomic_DNA"/>
</dbReference>
<evidence type="ECO:0000259" key="2">
    <source>
        <dbReference type="PROSITE" id="PS50097"/>
    </source>
</evidence>
<dbReference type="InterPro" id="IPR011705">
    <property type="entry name" value="BACK"/>
</dbReference>
<evidence type="ECO:0000256" key="1">
    <source>
        <dbReference type="SAM" id="MobiDB-lite"/>
    </source>
</evidence>
<feature type="region of interest" description="Disordered" evidence="1">
    <location>
        <begin position="287"/>
        <end position="325"/>
    </location>
</feature>
<comment type="caution">
    <text evidence="3">The sequence shown here is derived from an EMBL/GenBank/DDBJ whole genome shotgun (WGS) entry which is preliminary data.</text>
</comment>
<evidence type="ECO:0000313" key="4">
    <source>
        <dbReference type="Proteomes" id="UP000483820"/>
    </source>
</evidence>
<dbReference type="SMART" id="SM00225">
    <property type="entry name" value="BTB"/>
    <property type="match status" value="1"/>
</dbReference>
<dbReference type="SUPFAM" id="SSF54695">
    <property type="entry name" value="POZ domain"/>
    <property type="match status" value="1"/>
</dbReference>
<dbReference type="PANTHER" id="PTHR46306:SF1">
    <property type="entry name" value="BTB_POZ DOMAIN-CONTAINING PROTEIN 9"/>
    <property type="match status" value="1"/>
</dbReference>
<dbReference type="GO" id="GO:0048512">
    <property type="term" value="P:circadian behavior"/>
    <property type="evidence" value="ECO:0007669"/>
    <property type="project" value="TreeGrafter"/>
</dbReference>
<dbReference type="InterPro" id="IPR052407">
    <property type="entry name" value="BTB_POZ_domain_cont_9"/>
</dbReference>
<evidence type="ECO:0000313" key="3">
    <source>
        <dbReference type="EMBL" id="KAF1750766.1"/>
    </source>
</evidence>